<feature type="transmembrane region" description="Helical" evidence="2">
    <location>
        <begin position="82"/>
        <end position="105"/>
    </location>
</feature>
<feature type="compositionally biased region" description="Low complexity" evidence="1">
    <location>
        <begin position="115"/>
        <end position="124"/>
    </location>
</feature>
<proteinExistence type="predicted"/>
<comment type="caution">
    <text evidence="3">The sequence shown here is derived from an EMBL/GenBank/DDBJ whole genome shotgun (WGS) entry which is preliminary data.</text>
</comment>
<keyword evidence="2" id="KW-0812">Transmembrane</keyword>
<dbReference type="RefSeq" id="WP_098469570.1">
    <property type="nucleotide sequence ID" value="NZ_PDJD01000001.1"/>
</dbReference>
<feature type="compositionally biased region" description="Low complexity" evidence="1">
    <location>
        <begin position="16"/>
        <end position="26"/>
    </location>
</feature>
<keyword evidence="2" id="KW-0472">Membrane</keyword>
<dbReference type="AlphaFoldDB" id="A0A2A9D1R0"/>
<gene>
    <name evidence="3" type="ORF">ATL40_2234</name>
</gene>
<feature type="region of interest" description="Disordered" evidence="1">
    <location>
        <begin position="1"/>
        <end position="34"/>
    </location>
</feature>
<dbReference type="Proteomes" id="UP000224915">
    <property type="component" value="Unassembled WGS sequence"/>
</dbReference>
<feature type="region of interest" description="Disordered" evidence="1">
    <location>
        <begin position="46"/>
        <end position="73"/>
    </location>
</feature>
<evidence type="ECO:0000256" key="2">
    <source>
        <dbReference type="SAM" id="Phobius"/>
    </source>
</evidence>
<keyword evidence="2" id="KW-1133">Transmembrane helix</keyword>
<dbReference type="EMBL" id="PDJD01000001">
    <property type="protein sequence ID" value="PFG20627.1"/>
    <property type="molecule type" value="Genomic_DNA"/>
</dbReference>
<evidence type="ECO:0000256" key="1">
    <source>
        <dbReference type="SAM" id="MobiDB-lite"/>
    </source>
</evidence>
<feature type="region of interest" description="Disordered" evidence="1">
    <location>
        <begin position="108"/>
        <end position="169"/>
    </location>
</feature>
<feature type="compositionally biased region" description="Acidic residues" evidence="1">
    <location>
        <begin position="125"/>
        <end position="144"/>
    </location>
</feature>
<sequence>MSGDDDRTGPSPSAQEALARLRAADPAAEREPREDLAAQIIARAVGSRQGAAGGADQGTGGSAPPAAVDLEARRRSRRWPSVLAGAAAAAIIGVGGYAAGATGVFHGGGSHAADSTGAPESAEGSSEESAEDSAPEGLAADESEAAALSGHDPLAQSVPESASAPADSALYPAGPGRTTFIASGLGAGTGQAAGYALDPNAEPARDVAARAADVFGLAGDAQLKDGAWWVEGRTALAPSLSVTLDGALTLSYSSAAISPWNCGNDELHTEGLAAAGVDCEDLQAPPQQEAIAALEVLLADLGVVAELEIEAQSLPEVGITTATAAVLIEGVPTSLAYYLELSSGGIASFSGPMAPLTELGEYPVVSAQEAADRLSDPAFGALAYPVMPLAASGLGLEGEFAGSAPAGSGPADSEAAREDLPLATPVPREGVEALPAPPGWTPPTAPPATPVPGAPLPWPVEVVELVAADLTLTTVWTEGGAVVLVPAYELTSEDGGTWTVLALADSALDMAP</sequence>
<protein>
    <submittedName>
        <fullName evidence="3">Uncharacterized protein</fullName>
    </submittedName>
</protein>
<organism evidence="3 4">
    <name type="scientific">Serinibacter salmoneus</name>
    <dbReference type="NCBI Taxonomy" id="556530"/>
    <lineage>
        <taxon>Bacteria</taxon>
        <taxon>Bacillati</taxon>
        <taxon>Actinomycetota</taxon>
        <taxon>Actinomycetes</taxon>
        <taxon>Micrococcales</taxon>
        <taxon>Beutenbergiaceae</taxon>
        <taxon>Serinibacter</taxon>
    </lineage>
</organism>
<evidence type="ECO:0000313" key="4">
    <source>
        <dbReference type="Proteomes" id="UP000224915"/>
    </source>
</evidence>
<accession>A0A2A9D1R0</accession>
<evidence type="ECO:0000313" key="3">
    <source>
        <dbReference type="EMBL" id="PFG20627.1"/>
    </source>
</evidence>
<name>A0A2A9D1R0_9MICO</name>
<feature type="compositionally biased region" description="Gly residues" evidence="1">
    <location>
        <begin position="51"/>
        <end position="61"/>
    </location>
</feature>
<reference evidence="3 4" key="1">
    <citation type="submission" date="2017-10" db="EMBL/GenBank/DDBJ databases">
        <title>Sequencing the genomes of 1000 actinobacteria strains.</title>
        <authorList>
            <person name="Klenk H.-P."/>
        </authorList>
    </citation>
    <scope>NUCLEOTIDE SEQUENCE [LARGE SCALE GENOMIC DNA]</scope>
    <source>
        <strain evidence="3 4">DSM 21801</strain>
    </source>
</reference>
<dbReference type="OrthoDB" id="3268840at2"/>
<keyword evidence="4" id="KW-1185">Reference proteome</keyword>